<evidence type="ECO:0000313" key="9">
    <source>
        <dbReference type="Ensembl" id="ENSLACP00000011239.1"/>
    </source>
</evidence>
<dbReference type="Ensembl" id="ENSLACT00000011323.1">
    <property type="protein sequence ID" value="ENSLACP00000011239.1"/>
    <property type="gene ID" value="ENSLACG00000009887.1"/>
</dbReference>
<dbReference type="InterPro" id="IPR029058">
    <property type="entry name" value="AB_hydrolase_fold"/>
</dbReference>
<reference evidence="9" key="2">
    <citation type="submission" date="2025-08" db="UniProtKB">
        <authorList>
            <consortium name="Ensembl"/>
        </authorList>
    </citation>
    <scope>IDENTIFICATION</scope>
</reference>
<dbReference type="EMBL" id="AFYH01150378">
    <property type="status" value="NOT_ANNOTATED_CDS"/>
    <property type="molecule type" value="Genomic_DNA"/>
</dbReference>
<dbReference type="GO" id="GO:0006508">
    <property type="term" value="P:proteolysis"/>
    <property type="evidence" value="ECO:0007669"/>
    <property type="project" value="UniProtKB-KW"/>
</dbReference>
<protein>
    <submittedName>
        <fullName evidence="9">Fibroblast activation protein, alpha</fullName>
    </submittedName>
</protein>
<gene>
    <name evidence="9" type="primary">FAP</name>
</gene>
<evidence type="ECO:0000256" key="2">
    <source>
        <dbReference type="ARBA" id="ARBA00004485"/>
    </source>
</evidence>
<evidence type="ECO:0000259" key="7">
    <source>
        <dbReference type="Pfam" id="PF00326"/>
    </source>
</evidence>
<dbReference type="GO" id="GO:0008239">
    <property type="term" value="F:dipeptidyl-peptidase activity"/>
    <property type="evidence" value="ECO:0007669"/>
    <property type="project" value="TreeGrafter"/>
</dbReference>
<keyword evidence="6" id="KW-0472">Membrane</keyword>
<feature type="domain" description="Peptidase S9 prolyl oligopeptidase catalytic" evidence="7">
    <location>
        <begin position="554"/>
        <end position="753"/>
    </location>
</feature>
<keyword evidence="3" id="KW-0645">Protease</keyword>
<dbReference type="eggNOG" id="KOG2100">
    <property type="taxonomic scope" value="Eukaryota"/>
</dbReference>
<dbReference type="Bgee" id="ENSLACG00000009887">
    <property type="expression patterns" value="Expressed in muscle tissue and 4 other cell types or tissues"/>
</dbReference>
<dbReference type="EMBL" id="AFYH01150376">
    <property type="status" value="NOT_ANNOTATED_CDS"/>
    <property type="molecule type" value="Genomic_DNA"/>
</dbReference>
<dbReference type="Proteomes" id="UP000008672">
    <property type="component" value="Unassembled WGS sequence"/>
</dbReference>
<dbReference type="Pfam" id="PF00326">
    <property type="entry name" value="Peptidase_S9"/>
    <property type="match status" value="1"/>
</dbReference>
<evidence type="ECO:0000313" key="10">
    <source>
        <dbReference type="Proteomes" id="UP000008672"/>
    </source>
</evidence>
<name>H3ANL8_LATCH</name>
<dbReference type="SUPFAM" id="SSF53474">
    <property type="entry name" value="alpha/beta-Hydrolases"/>
    <property type="match status" value="1"/>
</dbReference>
<dbReference type="InterPro" id="IPR002471">
    <property type="entry name" value="Pept_S9_AS"/>
</dbReference>
<feature type="transmembrane region" description="Helical" evidence="6">
    <location>
        <begin position="7"/>
        <end position="27"/>
    </location>
</feature>
<dbReference type="EMBL" id="AFYH01150379">
    <property type="status" value="NOT_ANNOTATED_CDS"/>
    <property type="molecule type" value="Genomic_DNA"/>
</dbReference>
<dbReference type="EMBL" id="AFYH01150375">
    <property type="status" value="NOT_ANNOTATED_CDS"/>
    <property type="molecule type" value="Genomic_DNA"/>
</dbReference>
<dbReference type="InterPro" id="IPR050278">
    <property type="entry name" value="Serine_Prot_S9B/DPPIV"/>
</dbReference>
<evidence type="ECO:0000256" key="6">
    <source>
        <dbReference type="SAM" id="Phobius"/>
    </source>
</evidence>
<proteinExistence type="predicted"/>
<dbReference type="EMBL" id="AFYH01150380">
    <property type="status" value="NOT_ANNOTATED_CDS"/>
    <property type="molecule type" value="Genomic_DNA"/>
</dbReference>
<dbReference type="SUPFAM" id="SSF82171">
    <property type="entry name" value="DPP6 N-terminal domain-like"/>
    <property type="match status" value="1"/>
</dbReference>
<dbReference type="InParanoid" id="H3ANL8"/>
<dbReference type="PROSITE" id="PS00708">
    <property type="entry name" value="PRO_ENDOPEP_SER"/>
    <property type="match status" value="1"/>
</dbReference>
<dbReference type="EMBL" id="AFYH01150381">
    <property type="status" value="NOT_ANNOTATED_CDS"/>
    <property type="molecule type" value="Genomic_DNA"/>
</dbReference>
<dbReference type="FunCoup" id="H3ANL8">
    <property type="interactions" value="422"/>
</dbReference>
<dbReference type="STRING" id="7897.ENSLACP00000011239"/>
<organism evidence="9 10">
    <name type="scientific">Latimeria chalumnae</name>
    <name type="common">Coelacanth</name>
    <dbReference type="NCBI Taxonomy" id="7897"/>
    <lineage>
        <taxon>Eukaryota</taxon>
        <taxon>Metazoa</taxon>
        <taxon>Chordata</taxon>
        <taxon>Craniata</taxon>
        <taxon>Vertebrata</taxon>
        <taxon>Euteleostomi</taxon>
        <taxon>Coelacanthiformes</taxon>
        <taxon>Coelacanthidae</taxon>
        <taxon>Latimeria</taxon>
    </lineage>
</organism>
<dbReference type="PANTHER" id="PTHR11731:SF202">
    <property type="entry name" value="DIPEPTIDYL PEPTIDASE FAMILY MEMBER 2"/>
    <property type="match status" value="1"/>
</dbReference>
<evidence type="ECO:0000259" key="8">
    <source>
        <dbReference type="Pfam" id="PF00930"/>
    </source>
</evidence>
<dbReference type="Pfam" id="PF00930">
    <property type="entry name" value="DPPIV_N"/>
    <property type="match status" value="1"/>
</dbReference>
<keyword evidence="4" id="KW-0378">Hydrolase</keyword>
<evidence type="ECO:0000256" key="4">
    <source>
        <dbReference type="ARBA" id="ARBA00022801"/>
    </source>
</evidence>
<comment type="subcellular location">
    <subcellularLocation>
        <location evidence="1">Cell projection</location>
        <location evidence="1">Invadopodium membrane</location>
        <topology evidence="1">Single-pass type II membrane protein</topology>
    </subcellularLocation>
    <subcellularLocation>
        <location evidence="2">Cell projection</location>
        <location evidence="2">Lamellipodium membrane</location>
        <topology evidence="2">Single-pass type II membrane protein</topology>
    </subcellularLocation>
</comment>
<dbReference type="Gene3D" id="3.40.50.1820">
    <property type="entry name" value="alpha/beta hydrolase"/>
    <property type="match status" value="1"/>
</dbReference>
<dbReference type="EMBL" id="AFYH01150377">
    <property type="status" value="NOT_ANNOTATED_CDS"/>
    <property type="molecule type" value="Genomic_DNA"/>
</dbReference>
<dbReference type="PANTHER" id="PTHR11731">
    <property type="entry name" value="PROTEASE FAMILY S9B,C DIPEPTIDYL-PEPTIDASE IV-RELATED"/>
    <property type="match status" value="1"/>
</dbReference>
<dbReference type="GO" id="GO:0004252">
    <property type="term" value="F:serine-type endopeptidase activity"/>
    <property type="evidence" value="ECO:0007669"/>
    <property type="project" value="InterPro"/>
</dbReference>
<keyword evidence="6" id="KW-1133">Transmembrane helix</keyword>
<dbReference type="GO" id="GO:0031258">
    <property type="term" value="C:lamellipodium membrane"/>
    <property type="evidence" value="ECO:0007669"/>
    <property type="project" value="UniProtKB-SubCell"/>
</dbReference>
<keyword evidence="6" id="KW-0812">Transmembrane</keyword>
<dbReference type="InterPro" id="IPR001375">
    <property type="entry name" value="Peptidase_S9_cat"/>
</dbReference>
<keyword evidence="5" id="KW-0325">Glycoprotein</keyword>
<dbReference type="OMA" id="YDVYDIA"/>
<reference evidence="9" key="3">
    <citation type="submission" date="2025-09" db="UniProtKB">
        <authorList>
            <consortium name="Ensembl"/>
        </authorList>
    </citation>
    <scope>IDENTIFICATION</scope>
</reference>
<dbReference type="GeneTree" id="ENSGT00940000165362"/>
<feature type="domain" description="Dipeptidylpeptidase IV N-terminal" evidence="8">
    <location>
        <begin position="105"/>
        <end position="468"/>
    </location>
</feature>
<dbReference type="InterPro" id="IPR002469">
    <property type="entry name" value="Peptidase_S9B_N"/>
</dbReference>
<evidence type="ECO:0000256" key="3">
    <source>
        <dbReference type="ARBA" id="ARBA00022670"/>
    </source>
</evidence>
<evidence type="ECO:0000256" key="1">
    <source>
        <dbReference type="ARBA" id="ARBA00004341"/>
    </source>
</evidence>
<dbReference type="FunFam" id="3.40.50.1820:FF:000003">
    <property type="entry name" value="Dipeptidyl peptidase 4"/>
    <property type="match status" value="1"/>
</dbReference>
<sequence>LIGSVCVLFGLVSLFFLIHFIIVYYHYHVSFSGDTRKLFSLEDYFNSSFSYERYNLRWVSDNEFIRMVEGNVVLFNAEAEAEDPGTIILSDATFETYNSTDFMLSPDRKFAYFLSNYTKLWRHSYTASYYIYDLEKSEFIGGKLKDEIQYIAWSPVGHKLAFVWGNNIYLKEEPNGSTIPVTDNGKQNVIYNGIPDWVYEEEMFGSNSALWWSPNGRFIAYAEFNDTEVPVIEYSFYGEQQYPKTVVIPYPKAGTKIPTVRLFVVDTTKSGEFNSTQIFVPESLTSSDHYLSEVIWVTDERICIQWLKRTQNVSVLAICDFKVTGNCSLKKKKSQHEEKSTSGWIGLYWPSTPFFTLDNSTYYKILSNEEGYKHIFRISGNNQVPITTGLWEVTDIIRVTEDTLYYISNEFQDYPGRRNLYKIKIGDNSSKPQCISCYLRQERCQYYYVYFSKQGTYYRLDCYGPGLPIFTLHRGSNDEVLKIILVNTNKKVIVLLFMEMGSRQIGNVLTNKKKFWYTMTLPPHFDKSKKYPLLIDVYAGPCSQKVDARFRIGWASYLASTEKIIVASFDGRGSGYQGDKIMHAIYRRLGTYEVDDQITAAKKFVEMGFIDKTRVAIWGWSYGGYVTSMVLGAGSGVFKCGVAVAPVAHWDYYDAIYTERYMGLPIKSDNLESYKSSTVLTRAANFKQVQYLLIHGTADDNVHFQQAAQISKALVEAEVDFEAMWYTDKDHGIGGQAHRHIYIHMSHFLKQCFSL</sequence>
<evidence type="ECO:0000256" key="5">
    <source>
        <dbReference type="ARBA" id="ARBA00023180"/>
    </source>
</evidence>
<reference evidence="10" key="1">
    <citation type="submission" date="2011-08" db="EMBL/GenBank/DDBJ databases">
        <title>The draft genome of Latimeria chalumnae.</title>
        <authorList>
            <person name="Di Palma F."/>
            <person name="Alfoldi J."/>
            <person name="Johnson J."/>
            <person name="Berlin A."/>
            <person name="Gnerre S."/>
            <person name="Jaffe D."/>
            <person name="MacCallum I."/>
            <person name="Young S."/>
            <person name="Walker B.J."/>
            <person name="Lander E."/>
            <person name="Lindblad-Toh K."/>
        </authorList>
    </citation>
    <scope>NUCLEOTIDE SEQUENCE [LARGE SCALE GENOMIC DNA]</scope>
    <source>
        <strain evidence="10">Wild caught</strain>
    </source>
</reference>
<keyword evidence="10" id="KW-1185">Reference proteome</keyword>
<dbReference type="GO" id="GO:0030282">
    <property type="term" value="P:bone mineralization"/>
    <property type="evidence" value="ECO:0007669"/>
    <property type="project" value="Ensembl"/>
</dbReference>
<dbReference type="AlphaFoldDB" id="H3ANL8"/>
<accession>H3ANL8</accession>
<dbReference type="GO" id="GO:0030502">
    <property type="term" value="P:negative regulation of bone mineralization"/>
    <property type="evidence" value="ECO:0007669"/>
    <property type="project" value="Ensembl"/>
</dbReference>
<dbReference type="Gene3D" id="2.140.10.30">
    <property type="entry name" value="Dipeptidylpeptidase IV, N-terminal domain"/>
    <property type="match status" value="1"/>
</dbReference>
<dbReference type="EMBL" id="AFYH01150382">
    <property type="status" value="NOT_ANNOTATED_CDS"/>
    <property type="molecule type" value="Genomic_DNA"/>
</dbReference>